<evidence type="ECO:0000256" key="2">
    <source>
        <dbReference type="SAM" id="MobiDB-lite"/>
    </source>
</evidence>
<name>A0AAN7YW29_9MYCE</name>
<evidence type="ECO:0000313" key="4">
    <source>
        <dbReference type="EMBL" id="KAK5575330.1"/>
    </source>
</evidence>
<feature type="domain" description="Protein kinase" evidence="3">
    <location>
        <begin position="394"/>
        <end position="680"/>
    </location>
</feature>
<evidence type="ECO:0000313" key="5">
    <source>
        <dbReference type="Proteomes" id="UP001344447"/>
    </source>
</evidence>
<dbReference type="EMBL" id="JAVFKY010000006">
    <property type="protein sequence ID" value="KAK5575330.1"/>
    <property type="molecule type" value="Genomic_DNA"/>
</dbReference>
<dbReference type="PROSITE" id="PS50011">
    <property type="entry name" value="PROTEIN_KINASE_DOM"/>
    <property type="match status" value="1"/>
</dbReference>
<dbReference type="GO" id="GO:0005634">
    <property type="term" value="C:nucleus"/>
    <property type="evidence" value="ECO:0007669"/>
    <property type="project" value="TreeGrafter"/>
</dbReference>
<proteinExistence type="predicted"/>
<dbReference type="GO" id="GO:0005737">
    <property type="term" value="C:cytoplasm"/>
    <property type="evidence" value="ECO:0007669"/>
    <property type="project" value="TreeGrafter"/>
</dbReference>
<comment type="caution">
    <text evidence="4">The sequence shown here is derived from an EMBL/GenBank/DDBJ whole genome shotgun (WGS) entry which is preliminary data.</text>
</comment>
<keyword evidence="5" id="KW-1185">Reference proteome</keyword>
<dbReference type="InterPro" id="IPR000719">
    <property type="entry name" value="Prot_kinase_dom"/>
</dbReference>
<dbReference type="InterPro" id="IPR008271">
    <property type="entry name" value="Ser/Thr_kinase_AS"/>
</dbReference>
<feature type="region of interest" description="Disordered" evidence="2">
    <location>
        <begin position="37"/>
        <end position="78"/>
    </location>
</feature>
<gene>
    <name evidence="4" type="ORF">RB653_010588</name>
</gene>
<dbReference type="PANTHER" id="PTHR44167">
    <property type="entry name" value="OVARIAN-SPECIFIC SERINE/THREONINE-PROTEIN KINASE LOK-RELATED"/>
    <property type="match status" value="1"/>
</dbReference>
<dbReference type="SMART" id="SM00220">
    <property type="entry name" value="S_TKc"/>
    <property type="match status" value="1"/>
</dbReference>
<dbReference type="InterPro" id="IPR011009">
    <property type="entry name" value="Kinase-like_dom_sf"/>
</dbReference>
<dbReference type="GO" id="GO:0044773">
    <property type="term" value="P:mitotic DNA damage checkpoint signaling"/>
    <property type="evidence" value="ECO:0007669"/>
    <property type="project" value="TreeGrafter"/>
</dbReference>
<sequence length="811" mass="94409">MEDSTTKGNLTVGDFFEFFKQYMIDEIIEQKKIVEEHEKSNPLTKKKPTQTTTTTISNSFNGASPPPPEGSPLNFEGEISSKEENPFQELTSSTSNLSILKSNSVSPLIESNPKSNILKKIFFFNKSETIHELLDNLSMENRTLEELEKKVKYSMCCKYILLNERGETPITTLLKSVHSNTEIKYYFLLKLAWYDFFVEINIPDLNLMNSIDYAIEIGDERIIKLLLLFGAIPTNRVIKSNEFLEKWEKFASLIFRVNYINSTLKRINFLKLSMILNCLEFKFPSKLNNLRDFFYNLVDLDSCNEWNDKYENFTDNKKKTHLIRLIERMLKNLKYVDDERSESQDKVYELNQYFSRYFNTNLIEDLGDLVEKEINKKIFESYKSVPRIPFGKLYVSKCDISSGGNAQVYLGYYNSKVVACKSVTLNKTSQQILFVKEVGVYALNNLVPIKIHGICFNTIKETKKVTGAINYDNNLAYIVMDLAHCTLTQLLRKVKNYKDITWEYVFSIFESSLTQLKYVHDNSIVHRDIKTSNFLLSRCGEVALSDFGSGRIKRNEESLKNSNVDDDPSLKNIHGTPGYIAPEVGDGVYSKPSDISSLSKIFWILLVFKMTGLYFPVVSPMNSKGYNIRIIELKGYRLLFPIGSPKKLVELIEKMWQIKPENRPTVDEIIEMVKEIKESFDFNYWNKDNGFELLNSDFSNCFTLQNNPKKIYVNGNLDSIKKNQENNLEEEKNNLNSLEKEFNDYYETTQKLLYKKEFSKYCDLINNIFRKKKEYLDAKRNYNKAILDYNLVARCYNLIVKNHLESQNQNN</sequence>
<dbReference type="AlphaFoldDB" id="A0AAN7YW29"/>
<feature type="coiled-coil region" evidence="1">
    <location>
        <begin position="714"/>
        <end position="748"/>
    </location>
</feature>
<keyword evidence="1" id="KW-0175">Coiled coil</keyword>
<reference evidence="4 5" key="1">
    <citation type="submission" date="2023-11" db="EMBL/GenBank/DDBJ databases">
        <title>Dfirmibasis_genome.</title>
        <authorList>
            <person name="Edelbroek B."/>
            <person name="Kjellin J."/>
            <person name="Jerlstrom-Hultqvist J."/>
            <person name="Soderbom F."/>
        </authorList>
    </citation>
    <scope>NUCLEOTIDE SEQUENCE [LARGE SCALE GENOMIC DNA]</scope>
    <source>
        <strain evidence="4 5">TNS-C-14</strain>
    </source>
</reference>
<protein>
    <recommendedName>
        <fullName evidence="3">Protein kinase domain-containing protein</fullName>
    </recommendedName>
</protein>
<dbReference type="Proteomes" id="UP001344447">
    <property type="component" value="Unassembled WGS sequence"/>
</dbReference>
<accession>A0AAN7YW29</accession>
<dbReference type="Gene3D" id="1.10.510.10">
    <property type="entry name" value="Transferase(Phosphotransferase) domain 1"/>
    <property type="match status" value="1"/>
</dbReference>
<dbReference type="PANTHER" id="PTHR44167:SF24">
    <property type="entry name" value="SERINE_THREONINE-PROTEIN KINASE CHK2"/>
    <property type="match status" value="1"/>
</dbReference>
<dbReference type="Pfam" id="PF00069">
    <property type="entry name" value="Pkinase"/>
    <property type="match status" value="1"/>
</dbReference>
<dbReference type="GO" id="GO:0004674">
    <property type="term" value="F:protein serine/threonine kinase activity"/>
    <property type="evidence" value="ECO:0007669"/>
    <property type="project" value="TreeGrafter"/>
</dbReference>
<dbReference type="SUPFAM" id="SSF56112">
    <property type="entry name" value="Protein kinase-like (PK-like)"/>
    <property type="match status" value="1"/>
</dbReference>
<dbReference type="PROSITE" id="PS00108">
    <property type="entry name" value="PROTEIN_KINASE_ST"/>
    <property type="match status" value="1"/>
</dbReference>
<organism evidence="4 5">
    <name type="scientific">Dictyostelium firmibasis</name>
    <dbReference type="NCBI Taxonomy" id="79012"/>
    <lineage>
        <taxon>Eukaryota</taxon>
        <taxon>Amoebozoa</taxon>
        <taxon>Evosea</taxon>
        <taxon>Eumycetozoa</taxon>
        <taxon>Dictyostelia</taxon>
        <taxon>Dictyosteliales</taxon>
        <taxon>Dictyosteliaceae</taxon>
        <taxon>Dictyostelium</taxon>
    </lineage>
</organism>
<evidence type="ECO:0000256" key="1">
    <source>
        <dbReference type="SAM" id="Coils"/>
    </source>
</evidence>
<evidence type="ECO:0000259" key="3">
    <source>
        <dbReference type="PROSITE" id="PS50011"/>
    </source>
</evidence>
<dbReference type="GO" id="GO:0005524">
    <property type="term" value="F:ATP binding"/>
    <property type="evidence" value="ECO:0007669"/>
    <property type="project" value="InterPro"/>
</dbReference>